<dbReference type="Proteomes" id="UP001596289">
    <property type="component" value="Unassembled WGS sequence"/>
</dbReference>
<accession>A0ABW1RH42</accession>
<evidence type="ECO:0000256" key="1">
    <source>
        <dbReference type="SAM" id="MobiDB-lite"/>
    </source>
</evidence>
<gene>
    <name evidence="2" type="ORF">ACFQGP_07680</name>
</gene>
<dbReference type="Pfam" id="PF04630">
    <property type="entry name" value="Phage_TTP_1"/>
    <property type="match status" value="1"/>
</dbReference>
<evidence type="ECO:0000313" key="3">
    <source>
        <dbReference type="Proteomes" id="UP001596289"/>
    </source>
</evidence>
<dbReference type="RefSeq" id="WP_125552520.1">
    <property type="nucleotide sequence ID" value="NZ_JBHSSL010000042.1"/>
</dbReference>
<name>A0ABW1RH42_9LACO</name>
<dbReference type="InterPro" id="IPR006490">
    <property type="entry name" value="Maj_tail_phi13"/>
</dbReference>
<keyword evidence="3" id="KW-1185">Reference proteome</keyword>
<evidence type="ECO:0000313" key="2">
    <source>
        <dbReference type="EMBL" id="MFC6170454.1"/>
    </source>
</evidence>
<proteinExistence type="predicted"/>
<sequence>MTLVGFKRLTIQPFASNGDLLSEPIVIEGKKDKGGTVSAEISGLSKDPTKVSASNIAYYISRKGTGDVSVDFGILDMIEEQLDIIMGYYKPGKIAYIGENTEAPYCAALMESENMQGEAALLGFFSGTFSREKISANTLDVSKSFEPEADSFTYSAMSTGHEGDQNGQVVAKYVGTDATVIKELSDQVLNPDDKTFTPAPAPEPAG</sequence>
<reference evidence="3" key="1">
    <citation type="journal article" date="2019" name="Int. J. Syst. Evol. Microbiol.">
        <title>The Global Catalogue of Microorganisms (GCM) 10K type strain sequencing project: providing services to taxonomists for standard genome sequencing and annotation.</title>
        <authorList>
            <consortium name="The Broad Institute Genomics Platform"/>
            <consortium name="The Broad Institute Genome Sequencing Center for Infectious Disease"/>
            <person name="Wu L."/>
            <person name="Ma J."/>
        </authorList>
    </citation>
    <scope>NUCLEOTIDE SEQUENCE [LARGE SCALE GENOMIC DNA]</scope>
    <source>
        <strain evidence="3">CCM 8904</strain>
    </source>
</reference>
<feature type="region of interest" description="Disordered" evidence="1">
    <location>
        <begin position="184"/>
        <end position="206"/>
    </location>
</feature>
<comment type="caution">
    <text evidence="2">The sequence shown here is derived from an EMBL/GenBank/DDBJ whole genome shotgun (WGS) entry which is preliminary data.</text>
</comment>
<protein>
    <submittedName>
        <fullName evidence="2">Major tail protein</fullName>
    </submittedName>
</protein>
<dbReference type="NCBIfam" id="TIGR01603">
    <property type="entry name" value="maj_tail_phi13"/>
    <property type="match status" value="1"/>
</dbReference>
<organism evidence="2 3">
    <name type="scientific">Loigolactobacillus jiayinensis</name>
    <dbReference type="NCBI Taxonomy" id="2486016"/>
    <lineage>
        <taxon>Bacteria</taxon>
        <taxon>Bacillati</taxon>
        <taxon>Bacillota</taxon>
        <taxon>Bacilli</taxon>
        <taxon>Lactobacillales</taxon>
        <taxon>Lactobacillaceae</taxon>
        <taxon>Loigolactobacillus</taxon>
    </lineage>
</organism>
<dbReference type="EMBL" id="JBHSSL010000042">
    <property type="protein sequence ID" value="MFC6170454.1"/>
    <property type="molecule type" value="Genomic_DNA"/>
</dbReference>
<dbReference type="InterPro" id="IPR006724">
    <property type="entry name" value="Phage_TTP"/>
</dbReference>